<proteinExistence type="inferred from homology"/>
<dbReference type="OrthoDB" id="5296at2759"/>
<dbReference type="InParanoid" id="E1ZDK8"/>
<dbReference type="eggNOG" id="KOG1611">
    <property type="taxonomic scope" value="Eukaryota"/>
</dbReference>
<dbReference type="Gene3D" id="3.40.50.720">
    <property type="entry name" value="NAD(P)-binding Rossmann-like Domain"/>
    <property type="match status" value="1"/>
</dbReference>
<evidence type="ECO:0000256" key="2">
    <source>
        <dbReference type="SAM" id="MobiDB-lite"/>
    </source>
</evidence>
<dbReference type="GO" id="GO:0005737">
    <property type="term" value="C:cytoplasm"/>
    <property type="evidence" value="ECO:0007669"/>
    <property type="project" value="TreeGrafter"/>
</dbReference>
<dbReference type="InterPro" id="IPR051468">
    <property type="entry name" value="Fungal_SecMetab_SDRs"/>
</dbReference>
<keyword evidence="4" id="KW-1185">Reference proteome</keyword>
<dbReference type="InterPro" id="IPR002347">
    <property type="entry name" value="SDR_fam"/>
</dbReference>
<dbReference type="PRINTS" id="PR00081">
    <property type="entry name" value="GDHRDH"/>
</dbReference>
<dbReference type="PANTHER" id="PTHR43544">
    <property type="entry name" value="SHORT-CHAIN DEHYDROGENASE/REDUCTASE"/>
    <property type="match status" value="1"/>
</dbReference>
<evidence type="ECO:0000313" key="3">
    <source>
        <dbReference type="EMBL" id="EFN56040.1"/>
    </source>
</evidence>
<dbReference type="SUPFAM" id="SSF51735">
    <property type="entry name" value="NAD(P)-binding Rossmann-fold domains"/>
    <property type="match status" value="1"/>
</dbReference>
<dbReference type="PANTHER" id="PTHR43544:SF12">
    <property type="entry name" value="NAD(P)-BINDING ROSSMANN-FOLD SUPERFAMILY PROTEIN"/>
    <property type="match status" value="1"/>
</dbReference>
<protein>
    <submittedName>
        <fullName evidence="3">Uncharacterized protein</fullName>
    </submittedName>
</protein>
<gene>
    <name evidence="3" type="ORF">CHLNCDRAFT_35335</name>
</gene>
<reference evidence="3 4" key="1">
    <citation type="journal article" date="2010" name="Plant Cell">
        <title>The Chlorella variabilis NC64A genome reveals adaptation to photosymbiosis, coevolution with viruses, and cryptic sex.</title>
        <authorList>
            <person name="Blanc G."/>
            <person name="Duncan G."/>
            <person name="Agarkova I."/>
            <person name="Borodovsky M."/>
            <person name="Gurnon J."/>
            <person name="Kuo A."/>
            <person name="Lindquist E."/>
            <person name="Lucas S."/>
            <person name="Pangilinan J."/>
            <person name="Polle J."/>
            <person name="Salamov A."/>
            <person name="Terry A."/>
            <person name="Yamada T."/>
            <person name="Dunigan D.D."/>
            <person name="Grigoriev I.V."/>
            <person name="Claverie J.M."/>
            <person name="Van Etten J.L."/>
        </authorList>
    </citation>
    <scope>NUCLEOTIDE SEQUENCE [LARGE SCALE GENOMIC DNA]</scope>
    <source>
        <strain evidence="3 4">NC64A</strain>
    </source>
</reference>
<dbReference type="RefSeq" id="XP_005848142.1">
    <property type="nucleotide sequence ID" value="XM_005848080.1"/>
</dbReference>
<dbReference type="GeneID" id="17355244"/>
<comment type="similarity">
    <text evidence="1">Belongs to the short-chain dehydrogenases/reductases (SDR) family.</text>
</comment>
<dbReference type="KEGG" id="cvr:CHLNCDRAFT_35335"/>
<evidence type="ECO:0000256" key="1">
    <source>
        <dbReference type="RuleBase" id="RU000363"/>
    </source>
</evidence>
<dbReference type="FunCoup" id="E1ZDK8">
    <property type="interactions" value="777"/>
</dbReference>
<accession>E1ZDK8</accession>
<dbReference type="CDD" id="cd05325">
    <property type="entry name" value="carb_red_sniffer_like_SDR_c"/>
    <property type="match status" value="1"/>
</dbReference>
<dbReference type="GO" id="GO:0016491">
    <property type="term" value="F:oxidoreductase activity"/>
    <property type="evidence" value="ECO:0007669"/>
    <property type="project" value="TreeGrafter"/>
</dbReference>
<dbReference type="PRINTS" id="PR00080">
    <property type="entry name" value="SDRFAMILY"/>
</dbReference>
<feature type="region of interest" description="Disordered" evidence="2">
    <location>
        <begin position="21"/>
        <end position="42"/>
    </location>
</feature>
<dbReference type="EMBL" id="GL433843">
    <property type="protein sequence ID" value="EFN56040.1"/>
    <property type="molecule type" value="Genomic_DNA"/>
</dbReference>
<dbReference type="AlphaFoldDB" id="E1ZDK8"/>
<sequence length="299" mass="32144">MRPSITLARRGSLLAGSFTSRAAAAGPSPQPSASGQPSDGSRCRVALVQGSSRGLGLEFARQLLQRPDHAVVATCRTPSAARELQELQRQHGSSRLAVVQLDPNDEASIAAAAEHVAAQHSHLDLLVNASGVLHDATMTPETGLARVTMDSLLKCFQVNAAGHILVCKAFAPLLVNAAEAGGATPERPAVIANLSARVGSIGDNQLGGWYSYRASKAAVNQLTKCMALEFERRKQPVACILLHPGTVDTDLSKPFQRNVPPEKLFPRERAVRQLLQIIDRTSMQDTGRFYDWKGTEVEW</sequence>
<dbReference type="OMA" id="HRNVPKD"/>
<dbReference type="Pfam" id="PF00106">
    <property type="entry name" value="adh_short"/>
    <property type="match status" value="1"/>
</dbReference>
<organism evidence="4">
    <name type="scientific">Chlorella variabilis</name>
    <name type="common">Green alga</name>
    <dbReference type="NCBI Taxonomy" id="554065"/>
    <lineage>
        <taxon>Eukaryota</taxon>
        <taxon>Viridiplantae</taxon>
        <taxon>Chlorophyta</taxon>
        <taxon>core chlorophytes</taxon>
        <taxon>Trebouxiophyceae</taxon>
        <taxon>Chlorellales</taxon>
        <taxon>Chlorellaceae</taxon>
        <taxon>Chlorella clade</taxon>
        <taxon>Chlorella</taxon>
    </lineage>
</organism>
<feature type="compositionally biased region" description="Low complexity" evidence="2">
    <location>
        <begin position="22"/>
        <end position="38"/>
    </location>
</feature>
<dbReference type="InterPro" id="IPR036291">
    <property type="entry name" value="NAD(P)-bd_dom_sf"/>
</dbReference>
<evidence type="ECO:0000313" key="4">
    <source>
        <dbReference type="Proteomes" id="UP000008141"/>
    </source>
</evidence>
<name>E1ZDK8_CHLVA</name>
<dbReference type="Proteomes" id="UP000008141">
    <property type="component" value="Unassembled WGS sequence"/>
</dbReference>